<gene>
    <name evidence="1" type="ORF">Sru01_61810</name>
</gene>
<dbReference type="AlphaFoldDB" id="A0A919R848"/>
<dbReference type="EMBL" id="BOOU01000089">
    <property type="protein sequence ID" value="GII81199.1"/>
    <property type="molecule type" value="Genomic_DNA"/>
</dbReference>
<evidence type="ECO:0000313" key="2">
    <source>
        <dbReference type="Proteomes" id="UP000655287"/>
    </source>
</evidence>
<accession>A0A919R848</accession>
<comment type="caution">
    <text evidence="1">The sequence shown here is derived from an EMBL/GenBank/DDBJ whole genome shotgun (WGS) entry which is preliminary data.</text>
</comment>
<organism evidence="1 2">
    <name type="scientific">Sphaerisporangium rufum</name>
    <dbReference type="NCBI Taxonomy" id="1381558"/>
    <lineage>
        <taxon>Bacteria</taxon>
        <taxon>Bacillati</taxon>
        <taxon>Actinomycetota</taxon>
        <taxon>Actinomycetes</taxon>
        <taxon>Streptosporangiales</taxon>
        <taxon>Streptosporangiaceae</taxon>
        <taxon>Sphaerisporangium</taxon>
    </lineage>
</organism>
<proteinExistence type="predicted"/>
<dbReference type="RefSeq" id="WP_203993108.1">
    <property type="nucleotide sequence ID" value="NZ_BOOU01000089.1"/>
</dbReference>
<keyword evidence="2" id="KW-1185">Reference proteome</keyword>
<protein>
    <submittedName>
        <fullName evidence="1">Uncharacterized protein</fullName>
    </submittedName>
</protein>
<name>A0A919R848_9ACTN</name>
<evidence type="ECO:0000313" key="1">
    <source>
        <dbReference type="EMBL" id="GII81199.1"/>
    </source>
</evidence>
<dbReference type="Pfam" id="PF03995">
    <property type="entry name" value="Inhibitor_I36"/>
    <property type="match status" value="1"/>
</dbReference>
<dbReference type="Proteomes" id="UP000655287">
    <property type="component" value="Unassembled WGS sequence"/>
</dbReference>
<sequence>MGPANAGPDPDAGNSGERGVSKGYFCLYEHDNFKGGHWCIGAGRDRGVDLRDESWAGTRRPVDNGASSMRNTTGCHVFLFDGPRKTRLIYHARPHSVDADLTGNGADNRASSLLMLC</sequence>
<dbReference type="Gene3D" id="2.60.20.10">
    <property type="entry name" value="Crystallins"/>
    <property type="match status" value="1"/>
</dbReference>
<reference evidence="1" key="1">
    <citation type="submission" date="2021-01" db="EMBL/GenBank/DDBJ databases">
        <title>Whole genome shotgun sequence of Sphaerisporangium rufum NBRC 109079.</title>
        <authorList>
            <person name="Komaki H."/>
            <person name="Tamura T."/>
        </authorList>
    </citation>
    <scope>NUCLEOTIDE SEQUENCE</scope>
    <source>
        <strain evidence="1">NBRC 109079</strain>
    </source>
</reference>
<dbReference type="InterPro" id="IPR011024">
    <property type="entry name" value="G_crystallin-like"/>
</dbReference>
<dbReference type="SUPFAM" id="SSF49695">
    <property type="entry name" value="gamma-Crystallin-like"/>
    <property type="match status" value="1"/>
</dbReference>